<dbReference type="Proteomes" id="UP000697995">
    <property type="component" value="Unassembled WGS sequence"/>
</dbReference>
<evidence type="ECO:0000313" key="1">
    <source>
        <dbReference type="EMBL" id="MBK1658203.1"/>
    </source>
</evidence>
<evidence type="ECO:0008006" key="3">
    <source>
        <dbReference type="Google" id="ProtNLM"/>
    </source>
</evidence>
<proteinExistence type="predicted"/>
<organism evidence="1 2">
    <name type="scientific">Paracraurococcus ruber</name>
    <dbReference type="NCBI Taxonomy" id="77675"/>
    <lineage>
        <taxon>Bacteria</taxon>
        <taxon>Pseudomonadati</taxon>
        <taxon>Pseudomonadota</taxon>
        <taxon>Alphaproteobacteria</taxon>
        <taxon>Acetobacterales</taxon>
        <taxon>Roseomonadaceae</taxon>
        <taxon>Paracraurococcus</taxon>
    </lineage>
</organism>
<name>A0ABS1CV21_9PROT</name>
<keyword evidence="2" id="KW-1185">Reference proteome</keyword>
<reference evidence="1 2" key="1">
    <citation type="journal article" date="2020" name="Microorganisms">
        <title>Osmotic Adaptation and Compatible Solute Biosynthesis of Phototrophic Bacteria as Revealed from Genome Analyses.</title>
        <authorList>
            <person name="Imhoff J.F."/>
            <person name="Rahn T."/>
            <person name="Kunzel S."/>
            <person name="Keller A."/>
            <person name="Neulinger S.C."/>
        </authorList>
    </citation>
    <scope>NUCLEOTIDE SEQUENCE [LARGE SCALE GENOMIC DNA]</scope>
    <source>
        <strain evidence="1 2">DSM 15382</strain>
    </source>
</reference>
<comment type="caution">
    <text evidence="1">The sequence shown here is derived from an EMBL/GenBank/DDBJ whole genome shotgun (WGS) entry which is preliminary data.</text>
</comment>
<accession>A0ABS1CV21</accession>
<evidence type="ECO:0000313" key="2">
    <source>
        <dbReference type="Proteomes" id="UP000697995"/>
    </source>
</evidence>
<protein>
    <recommendedName>
        <fullName evidence="3">Common-antigen outer membrane protein</fullName>
    </recommendedName>
</protein>
<dbReference type="EMBL" id="NRSG01000042">
    <property type="protein sequence ID" value="MBK1658203.1"/>
    <property type="molecule type" value="Genomic_DNA"/>
</dbReference>
<sequence>MPVAALGRCIAAAWPACHGGDPTAAVAQSFTNHGGKFLARASHFGRGGEGDCEHMNFNAPARALSFGTIRGRAALPGLLLLLLAGCAAGGPAAPGAPAAATPAPRDALGRFLAGAAPGQQGSVTLEDGRTTRVRVVRAYAAASGRQCREVLLGEGVGGRASLLCEAEGNWVAARPLLLGSSARP</sequence>
<gene>
    <name evidence="1" type="ORF">CKO45_08160</name>
</gene>